<comment type="subcellular location">
    <subcellularLocation>
        <location evidence="1">Membrane</location>
        <topology evidence="1">Multi-pass membrane protein</topology>
    </subcellularLocation>
</comment>
<name>A0ABR2EKZ0_9ROSI</name>
<feature type="domain" description="ABC transmembrane type-1" evidence="5">
    <location>
        <begin position="88"/>
        <end position="191"/>
    </location>
</feature>
<evidence type="ECO:0000256" key="1">
    <source>
        <dbReference type="ARBA" id="ARBA00004141"/>
    </source>
</evidence>
<sequence>MEETRELDRHLTESSEQVEHQMMKNTDMFFRIWLVWLKENASLQKIATGSIAAAFAGVSKPFYGFFDKDAKLLVGRYSIFVPAHPAAHYFYGVVGETSMANLGEALYSGILRNEVAWFEKPEENVASLTSRVINGTSIVKTIISGRTVSLKLIATVVSMVVNSRMGLVAWAVMPYHFIGGLIEAKFAKGFAGDSAAIHHKVVANIRTIASFLS</sequence>
<keyword evidence="2" id="KW-0812">Transmembrane</keyword>
<gene>
    <name evidence="6" type="ORF">V6N12_010734</name>
</gene>
<reference evidence="6 7" key="1">
    <citation type="journal article" date="2024" name="G3 (Bethesda)">
        <title>Genome assembly of Hibiscus sabdariffa L. provides insights into metabolisms of medicinal natural products.</title>
        <authorList>
            <person name="Kim T."/>
        </authorList>
    </citation>
    <scope>NUCLEOTIDE SEQUENCE [LARGE SCALE GENOMIC DNA]</scope>
    <source>
        <strain evidence="6">TK-2024</strain>
        <tissue evidence="6">Old leaves</tissue>
    </source>
</reference>
<organism evidence="6 7">
    <name type="scientific">Hibiscus sabdariffa</name>
    <name type="common">roselle</name>
    <dbReference type="NCBI Taxonomy" id="183260"/>
    <lineage>
        <taxon>Eukaryota</taxon>
        <taxon>Viridiplantae</taxon>
        <taxon>Streptophyta</taxon>
        <taxon>Embryophyta</taxon>
        <taxon>Tracheophyta</taxon>
        <taxon>Spermatophyta</taxon>
        <taxon>Magnoliopsida</taxon>
        <taxon>eudicotyledons</taxon>
        <taxon>Gunneridae</taxon>
        <taxon>Pentapetalae</taxon>
        <taxon>rosids</taxon>
        <taxon>malvids</taxon>
        <taxon>Malvales</taxon>
        <taxon>Malvaceae</taxon>
        <taxon>Malvoideae</taxon>
        <taxon>Hibiscus</taxon>
    </lineage>
</organism>
<dbReference type="Gene3D" id="1.20.1560.10">
    <property type="entry name" value="ABC transporter type 1, transmembrane domain"/>
    <property type="match status" value="1"/>
</dbReference>
<dbReference type="InterPro" id="IPR036640">
    <property type="entry name" value="ABC1_TM_sf"/>
</dbReference>
<evidence type="ECO:0000313" key="6">
    <source>
        <dbReference type="EMBL" id="KAK8562661.1"/>
    </source>
</evidence>
<dbReference type="InterPro" id="IPR011527">
    <property type="entry name" value="ABC1_TM_dom"/>
</dbReference>
<keyword evidence="7" id="KW-1185">Reference proteome</keyword>
<dbReference type="EMBL" id="JBBPBM010000012">
    <property type="protein sequence ID" value="KAK8562661.1"/>
    <property type="molecule type" value="Genomic_DNA"/>
</dbReference>
<keyword evidence="3" id="KW-1133">Transmembrane helix</keyword>
<evidence type="ECO:0000256" key="4">
    <source>
        <dbReference type="ARBA" id="ARBA00023136"/>
    </source>
</evidence>
<dbReference type="Proteomes" id="UP001472677">
    <property type="component" value="Unassembled WGS sequence"/>
</dbReference>
<dbReference type="Pfam" id="PF00664">
    <property type="entry name" value="ABC_membrane"/>
    <property type="match status" value="1"/>
</dbReference>
<dbReference type="InterPro" id="IPR039421">
    <property type="entry name" value="Type_1_exporter"/>
</dbReference>
<accession>A0ABR2EKZ0</accession>
<protein>
    <recommendedName>
        <fullName evidence="5">ABC transmembrane type-1 domain-containing protein</fullName>
    </recommendedName>
</protein>
<dbReference type="PANTHER" id="PTHR43394">
    <property type="entry name" value="ATP-DEPENDENT PERMEASE MDL1, MITOCHONDRIAL"/>
    <property type="match status" value="1"/>
</dbReference>
<evidence type="ECO:0000256" key="2">
    <source>
        <dbReference type="ARBA" id="ARBA00022692"/>
    </source>
</evidence>
<dbReference type="SUPFAM" id="SSF90123">
    <property type="entry name" value="ABC transporter transmembrane region"/>
    <property type="match status" value="1"/>
</dbReference>
<keyword evidence="4" id="KW-0472">Membrane</keyword>
<comment type="caution">
    <text evidence="6">The sequence shown here is derived from an EMBL/GenBank/DDBJ whole genome shotgun (WGS) entry which is preliminary data.</text>
</comment>
<evidence type="ECO:0000259" key="5">
    <source>
        <dbReference type="Pfam" id="PF00664"/>
    </source>
</evidence>
<proteinExistence type="predicted"/>
<dbReference type="PANTHER" id="PTHR43394:SF1">
    <property type="entry name" value="ATP-BINDING CASSETTE SUB-FAMILY B MEMBER 10, MITOCHONDRIAL"/>
    <property type="match status" value="1"/>
</dbReference>
<evidence type="ECO:0000256" key="3">
    <source>
        <dbReference type="ARBA" id="ARBA00022989"/>
    </source>
</evidence>
<evidence type="ECO:0000313" key="7">
    <source>
        <dbReference type="Proteomes" id="UP001472677"/>
    </source>
</evidence>